<evidence type="ECO:0000256" key="2">
    <source>
        <dbReference type="SAM" id="Phobius"/>
    </source>
</evidence>
<evidence type="ECO:0000313" key="3">
    <source>
        <dbReference type="EMBL" id="DAF85293.1"/>
    </source>
</evidence>
<evidence type="ECO:0000256" key="1">
    <source>
        <dbReference type="SAM" id="MobiDB-lite"/>
    </source>
</evidence>
<keyword evidence="2" id="KW-1133">Transmembrane helix</keyword>
<keyword evidence="2" id="KW-0812">Transmembrane</keyword>
<feature type="transmembrane region" description="Helical" evidence="2">
    <location>
        <begin position="6"/>
        <end position="26"/>
    </location>
</feature>
<keyword evidence="2" id="KW-0472">Membrane</keyword>
<feature type="region of interest" description="Disordered" evidence="1">
    <location>
        <begin position="64"/>
        <end position="89"/>
    </location>
</feature>
<reference evidence="3" key="1">
    <citation type="journal article" date="2021" name="Proc. Natl. Acad. Sci. U.S.A.">
        <title>A Catalog of Tens of Thousands of Viruses from Human Metagenomes Reveals Hidden Associations with Chronic Diseases.</title>
        <authorList>
            <person name="Tisza M.J."/>
            <person name="Buck C.B."/>
        </authorList>
    </citation>
    <scope>NUCLEOTIDE SEQUENCE</scope>
    <source>
        <strain evidence="3">Ct8aS59</strain>
    </source>
</reference>
<proteinExistence type="predicted"/>
<dbReference type="EMBL" id="BK015922">
    <property type="protein sequence ID" value="DAF85293.1"/>
    <property type="molecule type" value="Genomic_DNA"/>
</dbReference>
<name>A0A8S5TSW4_9CAUD</name>
<sequence>MTIAGWIITGLAFALVATLGIGATALNMERKRHERKEIKIRQEGAANAQHTADIITEAEKIKNDANTGNHSDDLHTMAEQLHNYAHGGK</sequence>
<protein>
    <submittedName>
        <fullName evidence="3">Uncharacterized protein</fullName>
    </submittedName>
</protein>
<organism evidence="3">
    <name type="scientific">Siphoviridae sp. ct8aS59</name>
    <dbReference type="NCBI Taxonomy" id="2825365"/>
    <lineage>
        <taxon>Viruses</taxon>
        <taxon>Duplodnaviria</taxon>
        <taxon>Heunggongvirae</taxon>
        <taxon>Uroviricota</taxon>
        <taxon>Caudoviricetes</taxon>
    </lineage>
</organism>
<accession>A0A8S5TSW4</accession>